<protein>
    <recommendedName>
        <fullName evidence="4">HypA</fullName>
    </recommendedName>
</protein>
<dbReference type="STRING" id="767769.A0A1L9U1Y6"/>
<name>A0A1L9U1Y6_ASPBC</name>
<dbReference type="Pfam" id="PF14027">
    <property type="entry name" value="Questin_oxidase"/>
    <property type="match status" value="1"/>
</dbReference>
<dbReference type="GeneID" id="93571601"/>
<proteinExistence type="predicted"/>
<dbReference type="OMA" id="WLKIARM"/>
<keyword evidence="3" id="KW-1185">Reference proteome</keyword>
<sequence>MATSSVVSISPDDTGVFSVFQVPASSRTTLNQILQENHERYHPFFNDKGFHNHITHYMLAAYALGAEAEQLSRAWVQEKAFQRPQYPLNEANVAQLKDNQFFLQCLGNEEYYRDFLVFFQQEISEKGMGAVINQYIFDRTEVSEALFTRLFASFLHPLIHLGYGVEFNQPAIVAEGLAQTAVHQNEVAVVMKGCEDIANSRSDLASRAMIELLQKVRDTDAICNAPCWGDGSWIEDNPLTSAPKELLETAAQWRVKPEELFEKTAEMINVNAYFCGAAQNPPKEYKIDFFFIHNLNCSIFFPSFLNQRWLSLENKARLLEWKGRFDIVAYAARGSPRLDLNEIINYRPKRPGTGWMDLFQRVHDFDDDSHVTKFLRALAHGSRLCQGLHINNSDHFPMRDDMWLQVAHMAMDTTEKEPVAKNRWVRGAGFPSQWAHFHSRI</sequence>
<accession>A0A1L9U1Y6</accession>
<organism evidence="2 3">
    <name type="scientific">Aspergillus brasiliensis (strain CBS 101740 / IMI 381727 / IBT 21946)</name>
    <dbReference type="NCBI Taxonomy" id="767769"/>
    <lineage>
        <taxon>Eukaryota</taxon>
        <taxon>Fungi</taxon>
        <taxon>Dikarya</taxon>
        <taxon>Ascomycota</taxon>
        <taxon>Pezizomycotina</taxon>
        <taxon>Eurotiomycetes</taxon>
        <taxon>Eurotiomycetidae</taxon>
        <taxon>Eurotiales</taxon>
        <taxon>Aspergillaceae</taxon>
        <taxon>Aspergillus</taxon>
        <taxon>Aspergillus subgen. Circumdati</taxon>
    </lineage>
</organism>
<dbReference type="RefSeq" id="XP_067472909.1">
    <property type="nucleotide sequence ID" value="XM_067619113.1"/>
</dbReference>
<dbReference type="GO" id="GO:0016491">
    <property type="term" value="F:oxidoreductase activity"/>
    <property type="evidence" value="ECO:0007669"/>
    <property type="project" value="UniProtKB-KW"/>
</dbReference>
<keyword evidence="1" id="KW-0560">Oxidoreductase</keyword>
<dbReference type="PANTHER" id="PTHR35870:SF1">
    <property type="entry name" value="PROTEIN, PUTATIVE (AFU_ORTHOLOGUE AFUA_5G03330)-RELATED"/>
    <property type="match status" value="1"/>
</dbReference>
<dbReference type="PANTHER" id="PTHR35870">
    <property type="entry name" value="PROTEIN, PUTATIVE (AFU_ORTHOLOGUE AFUA_5G03330)-RELATED"/>
    <property type="match status" value="1"/>
</dbReference>
<gene>
    <name evidence="2" type="ORF">ASPBRDRAFT_139635</name>
</gene>
<evidence type="ECO:0008006" key="4">
    <source>
        <dbReference type="Google" id="ProtNLM"/>
    </source>
</evidence>
<evidence type="ECO:0000313" key="2">
    <source>
        <dbReference type="EMBL" id="OJJ65658.1"/>
    </source>
</evidence>
<dbReference type="InterPro" id="IPR025337">
    <property type="entry name" value="Questin_oxidase-like"/>
</dbReference>
<dbReference type="Proteomes" id="UP000184499">
    <property type="component" value="Unassembled WGS sequence"/>
</dbReference>
<dbReference type="VEuPathDB" id="FungiDB:ASPBRDRAFT_139635"/>
<dbReference type="EMBL" id="KV878714">
    <property type="protein sequence ID" value="OJJ65658.1"/>
    <property type="molecule type" value="Genomic_DNA"/>
</dbReference>
<reference evidence="3" key="1">
    <citation type="journal article" date="2017" name="Genome Biol.">
        <title>Comparative genomics reveals high biological diversity and specific adaptations in the industrially and medically important fungal genus Aspergillus.</title>
        <authorList>
            <person name="de Vries R.P."/>
            <person name="Riley R."/>
            <person name="Wiebenga A."/>
            <person name="Aguilar-Osorio G."/>
            <person name="Amillis S."/>
            <person name="Uchima C.A."/>
            <person name="Anderluh G."/>
            <person name="Asadollahi M."/>
            <person name="Askin M."/>
            <person name="Barry K."/>
            <person name="Battaglia E."/>
            <person name="Bayram O."/>
            <person name="Benocci T."/>
            <person name="Braus-Stromeyer S.A."/>
            <person name="Caldana C."/>
            <person name="Canovas D."/>
            <person name="Cerqueira G.C."/>
            <person name="Chen F."/>
            <person name="Chen W."/>
            <person name="Choi C."/>
            <person name="Clum A."/>
            <person name="Dos Santos R.A."/>
            <person name="Damasio A.R."/>
            <person name="Diallinas G."/>
            <person name="Emri T."/>
            <person name="Fekete E."/>
            <person name="Flipphi M."/>
            <person name="Freyberg S."/>
            <person name="Gallo A."/>
            <person name="Gournas C."/>
            <person name="Habgood R."/>
            <person name="Hainaut M."/>
            <person name="Harispe M.L."/>
            <person name="Henrissat B."/>
            <person name="Hilden K.S."/>
            <person name="Hope R."/>
            <person name="Hossain A."/>
            <person name="Karabika E."/>
            <person name="Karaffa L."/>
            <person name="Karanyi Z."/>
            <person name="Krasevec N."/>
            <person name="Kuo A."/>
            <person name="Kusch H."/>
            <person name="LaButti K."/>
            <person name="Lagendijk E.L."/>
            <person name="Lapidus A."/>
            <person name="Levasseur A."/>
            <person name="Lindquist E."/>
            <person name="Lipzen A."/>
            <person name="Logrieco A.F."/>
            <person name="MacCabe A."/>
            <person name="Maekelae M.R."/>
            <person name="Malavazi I."/>
            <person name="Melin P."/>
            <person name="Meyer V."/>
            <person name="Mielnichuk N."/>
            <person name="Miskei M."/>
            <person name="Molnar A.P."/>
            <person name="Mule G."/>
            <person name="Ngan C.Y."/>
            <person name="Orejas M."/>
            <person name="Orosz E."/>
            <person name="Ouedraogo J.P."/>
            <person name="Overkamp K.M."/>
            <person name="Park H.-S."/>
            <person name="Perrone G."/>
            <person name="Piumi F."/>
            <person name="Punt P.J."/>
            <person name="Ram A.F."/>
            <person name="Ramon A."/>
            <person name="Rauscher S."/>
            <person name="Record E."/>
            <person name="Riano-Pachon D.M."/>
            <person name="Robert V."/>
            <person name="Roehrig J."/>
            <person name="Ruller R."/>
            <person name="Salamov A."/>
            <person name="Salih N.S."/>
            <person name="Samson R.A."/>
            <person name="Sandor E."/>
            <person name="Sanguinetti M."/>
            <person name="Schuetze T."/>
            <person name="Sepcic K."/>
            <person name="Shelest E."/>
            <person name="Sherlock G."/>
            <person name="Sophianopoulou V."/>
            <person name="Squina F.M."/>
            <person name="Sun H."/>
            <person name="Susca A."/>
            <person name="Todd R.B."/>
            <person name="Tsang A."/>
            <person name="Unkles S.E."/>
            <person name="van de Wiele N."/>
            <person name="van Rossen-Uffink D."/>
            <person name="Oliveira J.V."/>
            <person name="Vesth T.C."/>
            <person name="Visser J."/>
            <person name="Yu J.-H."/>
            <person name="Zhou M."/>
            <person name="Andersen M.R."/>
            <person name="Archer D.B."/>
            <person name="Baker S.E."/>
            <person name="Benoit I."/>
            <person name="Brakhage A.A."/>
            <person name="Braus G.H."/>
            <person name="Fischer R."/>
            <person name="Frisvad J.C."/>
            <person name="Goldman G.H."/>
            <person name="Houbraken J."/>
            <person name="Oakley B."/>
            <person name="Pocsi I."/>
            <person name="Scazzocchio C."/>
            <person name="Seiboth B."/>
            <person name="vanKuyk P.A."/>
            <person name="Wortman J."/>
            <person name="Dyer P.S."/>
            <person name="Grigoriev I.V."/>
        </authorList>
    </citation>
    <scope>NUCLEOTIDE SEQUENCE [LARGE SCALE GENOMIC DNA]</scope>
    <source>
        <strain evidence="3">CBS 101740 / IMI 381727 / IBT 21946</strain>
    </source>
</reference>
<evidence type="ECO:0000313" key="3">
    <source>
        <dbReference type="Proteomes" id="UP000184499"/>
    </source>
</evidence>
<dbReference type="AlphaFoldDB" id="A0A1L9U1Y6"/>
<evidence type="ECO:0000256" key="1">
    <source>
        <dbReference type="ARBA" id="ARBA00023002"/>
    </source>
</evidence>
<dbReference type="OrthoDB" id="10004862at2759"/>